<feature type="region of interest" description="Disordered" evidence="1">
    <location>
        <begin position="1"/>
        <end position="126"/>
    </location>
</feature>
<accession>A0A086T2Z1</accession>
<dbReference type="HOGENOM" id="CLU_959650_0_0_1"/>
<gene>
    <name evidence="2" type="ORF">ACRE_055100</name>
</gene>
<proteinExistence type="predicted"/>
<comment type="caution">
    <text evidence="2">The sequence shown here is derived from an EMBL/GenBank/DDBJ whole genome shotgun (WGS) entry which is preliminary data.</text>
</comment>
<dbReference type="Proteomes" id="UP000029964">
    <property type="component" value="Unassembled WGS sequence"/>
</dbReference>
<feature type="compositionally biased region" description="Polar residues" evidence="1">
    <location>
        <begin position="80"/>
        <end position="96"/>
    </location>
</feature>
<dbReference type="EMBL" id="JPKY01000063">
    <property type="protein sequence ID" value="KFH43723.1"/>
    <property type="molecule type" value="Genomic_DNA"/>
</dbReference>
<organism evidence="2 3">
    <name type="scientific">Hapsidospora chrysogenum (strain ATCC 11550 / CBS 779.69 / DSM 880 / IAM 14645 / JCM 23072 / IMI 49137)</name>
    <name type="common">Acremonium chrysogenum</name>
    <dbReference type="NCBI Taxonomy" id="857340"/>
    <lineage>
        <taxon>Eukaryota</taxon>
        <taxon>Fungi</taxon>
        <taxon>Dikarya</taxon>
        <taxon>Ascomycota</taxon>
        <taxon>Pezizomycotina</taxon>
        <taxon>Sordariomycetes</taxon>
        <taxon>Hypocreomycetidae</taxon>
        <taxon>Hypocreales</taxon>
        <taxon>Bionectriaceae</taxon>
        <taxon>Hapsidospora</taxon>
    </lineage>
</organism>
<reference evidence="3" key="1">
    <citation type="journal article" date="2014" name="Genome Announc.">
        <title>Genome sequence and annotation of Acremonium chrysogenum, producer of the beta-lactam antibiotic cephalosporin C.</title>
        <authorList>
            <person name="Terfehr D."/>
            <person name="Dahlmann T.A."/>
            <person name="Specht T."/>
            <person name="Zadra I."/>
            <person name="Kuernsteiner H."/>
            <person name="Kueck U."/>
        </authorList>
    </citation>
    <scope>NUCLEOTIDE SEQUENCE [LARGE SCALE GENOMIC DNA]</scope>
    <source>
        <strain evidence="3">ATCC 11550 / CBS 779.69 / DSM 880 / IAM 14645 / JCM 23072 / IMI 49137</strain>
    </source>
</reference>
<dbReference type="AlphaFoldDB" id="A0A086T2Z1"/>
<feature type="compositionally biased region" description="Basic and acidic residues" evidence="1">
    <location>
        <begin position="64"/>
        <end position="79"/>
    </location>
</feature>
<evidence type="ECO:0000256" key="1">
    <source>
        <dbReference type="SAM" id="MobiDB-lite"/>
    </source>
</evidence>
<keyword evidence="3" id="KW-1185">Reference proteome</keyword>
<feature type="compositionally biased region" description="Basic and acidic residues" evidence="1">
    <location>
        <begin position="43"/>
        <end position="53"/>
    </location>
</feature>
<dbReference type="OrthoDB" id="3648773at2759"/>
<feature type="region of interest" description="Disordered" evidence="1">
    <location>
        <begin position="145"/>
        <end position="172"/>
    </location>
</feature>
<feature type="region of interest" description="Disordered" evidence="1">
    <location>
        <begin position="188"/>
        <end position="208"/>
    </location>
</feature>
<name>A0A086T2Z1_HAPC1</name>
<protein>
    <submittedName>
        <fullName evidence="2">Uncharacterized protein</fullName>
    </submittedName>
</protein>
<evidence type="ECO:0000313" key="2">
    <source>
        <dbReference type="EMBL" id="KFH43723.1"/>
    </source>
</evidence>
<sequence length="290" mass="31554">MAGLPPETVSSVYHPDTITTKSRRASPSDLIALTTVRGVDPPRPPRDRHESARSEGTAGQQGEGDEHDRGDGETRREDAQSPQSTCFSTRSESSAGISHGRFLSEREHVLSLQNPDSGMPPHGGARSRLVLPELTILEQSSVPEAALQDVESPGWRTKPSRQSRSTAYPAKKRFPRTVRGLRVKLTGKTPRVASQCGPDDETTLPHATPAEDVGSIQVLGSGQPSVLSKSGSWFRDEHGRPKMLARKVFGKPPWYRKESGEMTSSVSSSIRELLRGRTPPPTPVKECTPD</sequence>
<feature type="region of interest" description="Disordered" evidence="1">
    <location>
        <begin position="254"/>
        <end position="290"/>
    </location>
</feature>
<evidence type="ECO:0000313" key="3">
    <source>
        <dbReference type="Proteomes" id="UP000029964"/>
    </source>
</evidence>